<evidence type="ECO:0000259" key="7">
    <source>
        <dbReference type="PROSITE" id="PS50059"/>
    </source>
</evidence>
<dbReference type="PANTHER" id="PTHR43811">
    <property type="entry name" value="FKBP-TYPE PEPTIDYL-PROLYL CIS-TRANS ISOMERASE FKPA"/>
    <property type="match status" value="1"/>
</dbReference>
<proteinExistence type="inferred from homology"/>
<evidence type="ECO:0000313" key="9">
    <source>
        <dbReference type="Proteomes" id="UP000177594"/>
    </source>
</evidence>
<organism evidence="8 9">
    <name type="scientific">Candidatus Yanofskybacteria bacterium RIFCSPHIGHO2_01_FULL_39_8b</name>
    <dbReference type="NCBI Taxonomy" id="1802659"/>
    <lineage>
        <taxon>Bacteria</taxon>
        <taxon>Candidatus Yanofskyibacteriota</taxon>
    </lineage>
</organism>
<dbReference type="GO" id="GO:0003755">
    <property type="term" value="F:peptidyl-prolyl cis-trans isomerase activity"/>
    <property type="evidence" value="ECO:0007669"/>
    <property type="project" value="UniProtKB-UniRule"/>
</dbReference>
<dbReference type="FunFam" id="3.10.50.40:FF:000006">
    <property type="entry name" value="Peptidyl-prolyl cis-trans isomerase"/>
    <property type="match status" value="1"/>
</dbReference>
<dbReference type="Proteomes" id="UP000177594">
    <property type="component" value="Unassembled WGS sequence"/>
</dbReference>
<gene>
    <name evidence="8" type="ORF">A2817_02680</name>
</gene>
<dbReference type="SUPFAM" id="SSF54534">
    <property type="entry name" value="FKBP-like"/>
    <property type="match status" value="1"/>
</dbReference>
<evidence type="ECO:0000256" key="2">
    <source>
        <dbReference type="ARBA" id="ARBA00006577"/>
    </source>
</evidence>
<dbReference type="PROSITE" id="PS50059">
    <property type="entry name" value="FKBP_PPIASE"/>
    <property type="match status" value="1"/>
</dbReference>
<evidence type="ECO:0000256" key="4">
    <source>
        <dbReference type="ARBA" id="ARBA00023235"/>
    </source>
</evidence>
<dbReference type="Pfam" id="PF00254">
    <property type="entry name" value="FKBP_C"/>
    <property type="match status" value="1"/>
</dbReference>
<dbReference type="Gene3D" id="3.10.50.40">
    <property type="match status" value="1"/>
</dbReference>
<evidence type="ECO:0000313" key="8">
    <source>
        <dbReference type="EMBL" id="OGM99492.1"/>
    </source>
</evidence>
<dbReference type="InterPro" id="IPR001179">
    <property type="entry name" value="PPIase_FKBP_dom"/>
</dbReference>
<dbReference type="EC" id="5.2.1.8" evidence="6"/>
<sequence length="117" mass="12574">MRLENGLGYLDLTVGSGQEAKNGDKVFAHYAGTLENGTKFDNSYDRGEPFSFVLGGGMVIKGWDLGLLGMKIGGKRKLVISPELGYGSRDIGNGLIPPDSTLYFDVELVDIQTSKGQ</sequence>
<dbReference type="EMBL" id="MGIZ01000018">
    <property type="protein sequence ID" value="OGM99492.1"/>
    <property type="molecule type" value="Genomic_DNA"/>
</dbReference>
<evidence type="ECO:0000256" key="6">
    <source>
        <dbReference type="RuleBase" id="RU003915"/>
    </source>
</evidence>
<comment type="catalytic activity">
    <reaction evidence="1 5 6">
        <text>[protein]-peptidylproline (omega=180) = [protein]-peptidylproline (omega=0)</text>
        <dbReference type="Rhea" id="RHEA:16237"/>
        <dbReference type="Rhea" id="RHEA-COMP:10747"/>
        <dbReference type="Rhea" id="RHEA-COMP:10748"/>
        <dbReference type="ChEBI" id="CHEBI:83833"/>
        <dbReference type="ChEBI" id="CHEBI:83834"/>
        <dbReference type="EC" id="5.2.1.8"/>
    </reaction>
</comment>
<feature type="domain" description="PPIase FKBP-type" evidence="7">
    <location>
        <begin position="23"/>
        <end position="112"/>
    </location>
</feature>
<reference evidence="8 9" key="1">
    <citation type="journal article" date="2016" name="Nat. Commun.">
        <title>Thousands of microbial genomes shed light on interconnected biogeochemical processes in an aquifer system.</title>
        <authorList>
            <person name="Anantharaman K."/>
            <person name="Brown C.T."/>
            <person name="Hug L.A."/>
            <person name="Sharon I."/>
            <person name="Castelle C.J."/>
            <person name="Probst A.J."/>
            <person name="Thomas B.C."/>
            <person name="Singh A."/>
            <person name="Wilkins M.J."/>
            <person name="Karaoz U."/>
            <person name="Brodie E.L."/>
            <person name="Williams K.H."/>
            <person name="Hubbard S.S."/>
            <person name="Banfield J.F."/>
        </authorList>
    </citation>
    <scope>NUCLEOTIDE SEQUENCE [LARGE SCALE GENOMIC DNA]</scope>
</reference>
<protein>
    <recommendedName>
        <fullName evidence="6">Peptidyl-prolyl cis-trans isomerase</fullName>
        <ecNumber evidence="6">5.2.1.8</ecNumber>
    </recommendedName>
</protein>
<evidence type="ECO:0000256" key="3">
    <source>
        <dbReference type="ARBA" id="ARBA00023110"/>
    </source>
</evidence>
<dbReference type="InterPro" id="IPR046357">
    <property type="entry name" value="PPIase_dom_sf"/>
</dbReference>
<dbReference type="AlphaFoldDB" id="A0A1F8EF64"/>
<name>A0A1F8EF64_9BACT</name>
<evidence type="ECO:0000256" key="5">
    <source>
        <dbReference type="PROSITE-ProRule" id="PRU00277"/>
    </source>
</evidence>
<keyword evidence="3 5" id="KW-0697">Rotamase</keyword>
<dbReference type="PANTHER" id="PTHR43811:SF19">
    <property type="entry name" value="39 KDA FK506-BINDING NUCLEAR PROTEIN"/>
    <property type="match status" value="1"/>
</dbReference>
<keyword evidence="4 5" id="KW-0413">Isomerase</keyword>
<comment type="similarity">
    <text evidence="2 6">Belongs to the FKBP-type PPIase family.</text>
</comment>
<evidence type="ECO:0000256" key="1">
    <source>
        <dbReference type="ARBA" id="ARBA00000971"/>
    </source>
</evidence>
<comment type="caution">
    <text evidence="8">The sequence shown here is derived from an EMBL/GenBank/DDBJ whole genome shotgun (WGS) entry which is preliminary data.</text>
</comment>
<accession>A0A1F8EF64</accession>